<dbReference type="STRING" id="356829.BITS_0152"/>
<dbReference type="EMBL" id="JGZU01000015">
    <property type="protein sequence ID" value="KFJ05479.1"/>
    <property type="molecule type" value="Genomic_DNA"/>
</dbReference>
<accession>A0A087ECH8</accession>
<feature type="region of interest" description="Disordered" evidence="1">
    <location>
        <begin position="54"/>
        <end position="76"/>
    </location>
</feature>
<organism evidence="2 3">
    <name type="scientific">Bifidobacterium tsurumiense</name>
    <dbReference type="NCBI Taxonomy" id="356829"/>
    <lineage>
        <taxon>Bacteria</taxon>
        <taxon>Bacillati</taxon>
        <taxon>Actinomycetota</taxon>
        <taxon>Actinomycetes</taxon>
        <taxon>Bifidobacteriales</taxon>
        <taxon>Bifidobacteriaceae</taxon>
        <taxon>Bifidobacterium</taxon>
    </lineage>
</organism>
<evidence type="ECO:0000313" key="2">
    <source>
        <dbReference type="EMBL" id="KFJ05479.1"/>
    </source>
</evidence>
<reference evidence="2 3" key="1">
    <citation type="submission" date="2014-03" db="EMBL/GenBank/DDBJ databases">
        <title>Genomics of Bifidobacteria.</title>
        <authorList>
            <person name="Ventura M."/>
            <person name="Milani C."/>
            <person name="Lugli G.A."/>
        </authorList>
    </citation>
    <scope>NUCLEOTIDE SEQUENCE [LARGE SCALE GENOMIC DNA]</scope>
    <source>
        <strain evidence="2 3">JCM 13495</strain>
    </source>
</reference>
<name>A0A087ECH8_9BIFI</name>
<dbReference type="Proteomes" id="UP000029080">
    <property type="component" value="Unassembled WGS sequence"/>
</dbReference>
<keyword evidence="3" id="KW-1185">Reference proteome</keyword>
<feature type="region of interest" description="Disordered" evidence="1">
    <location>
        <begin position="1"/>
        <end position="20"/>
    </location>
</feature>
<comment type="caution">
    <text evidence="2">The sequence shown here is derived from an EMBL/GenBank/DDBJ whole genome shotgun (WGS) entry which is preliminary data.</text>
</comment>
<proteinExistence type="predicted"/>
<evidence type="ECO:0000313" key="3">
    <source>
        <dbReference type="Proteomes" id="UP000029080"/>
    </source>
</evidence>
<gene>
    <name evidence="2" type="ORF">BITS_0152</name>
</gene>
<evidence type="ECO:0000256" key="1">
    <source>
        <dbReference type="SAM" id="MobiDB-lite"/>
    </source>
</evidence>
<protein>
    <submittedName>
        <fullName evidence="2">Uncharacterized protein</fullName>
    </submittedName>
</protein>
<sequence length="76" mass="7444">MSTIKNSLPESGKSAKNGKPKAVKRNALLAFASTATIALLLNTGGVAFAEETNTGSVASSAVAAATAPAATGTRLP</sequence>
<dbReference type="AlphaFoldDB" id="A0A087ECH8"/>
<dbReference type="RefSeq" id="WP_026641615.1">
    <property type="nucleotide sequence ID" value="NZ_JGZU01000015.1"/>
</dbReference>